<dbReference type="InterPro" id="IPR017930">
    <property type="entry name" value="Myb_dom"/>
</dbReference>
<keyword evidence="4" id="KW-1185">Reference proteome</keyword>
<proteinExistence type="predicted"/>
<dbReference type="InterPro" id="IPR001005">
    <property type="entry name" value="SANT/Myb"/>
</dbReference>
<dbReference type="RefSeq" id="XP_019850164.1">
    <property type="nucleotide sequence ID" value="XM_019994605.1"/>
</dbReference>
<dbReference type="CDD" id="cd11660">
    <property type="entry name" value="SANT_TRF"/>
    <property type="match status" value="1"/>
</dbReference>
<evidence type="ECO:0000256" key="1">
    <source>
        <dbReference type="ARBA" id="ARBA00023242"/>
    </source>
</evidence>
<dbReference type="PANTHER" id="PTHR46734:SF1">
    <property type="entry name" value="TELOMERIC REPEAT-BINDING FACTOR 1"/>
    <property type="match status" value="1"/>
</dbReference>
<dbReference type="Pfam" id="PF00249">
    <property type="entry name" value="Myb_DNA-binding"/>
    <property type="match status" value="1"/>
</dbReference>
<evidence type="ECO:0000313" key="4">
    <source>
        <dbReference type="Proteomes" id="UP000007879"/>
    </source>
</evidence>
<name>A0AAN0IZG7_AMPQE</name>
<dbReference type="GeneID" id="109580963"/>
<dbReference type="KEGG" id="aqu:109580963"/>
<dbReference type="InterPro" id="IPR009057">
    <property type="entry name" value="Homeodomain-like_sf"/>
</dbReference>
<evidence type="ECO:0000259" key="2">
    <source>
        <dbReference type="PROSITE" id="PS51294"/>
    </source>
</evidence>
<dbReference type="Proteomes" id="UP000007879">
    <property type="component" value="Unassembled WGS sequence"/>
</dbReference>
<evidence type="ECO:0000313" key="3">
    <source>
        <dbReference type="EnsemblMetazoa" id="XP_019850164.1"/>
    </source>
</evidence>
<dbReference type="InterPro" id="IPR052450">
    <property type="entry name" value="TRBD-Containing_Protein"/>
</dbReference>
<reference evidence="3" key="2">
    <citation type="submission" date="2024-06" db="UniProtKB">
        <authorList>
            <consortium name="EnsemblMetazoa"/>
        </authorList>
    </citation>
    <scope>IDENTIFICATION</scope>
</reference>
<dbReference type="PANTHER" id="PTHR46734">
    <property type="entry name" value="TELOMERIC REPEAT-BINDING FACTOR 1 TERF1"/>
    <property type="match status" value="1"/>
</dbReference>
<feature type="domain" description="HTH myb-type" evidence="2">
    <location>
        <begin position="60"/>
        <end position="108"/>
    </location>
</feature>
<reference evidence="4" key="1">
    <citation type="journal article" date="2010" name="Nature">
        <title>The Amphimedon queenslandica genome and the evolution of animal complexity.</title>
        <authorList>
            <person name="Srivastava M."/>
            <person name="Simakov O."/>
            <person name="Chapman J."/>
            <person name="Fahey B."/>
            <person name="Gauthier M.E."/>
            <person name="Mitros T."/>
            <person name="Richards G.S."/>
            <person name="Conaco C."/>
            <person name="Dacre M."/>
            <person name="Hellsten U."/>
            <person name="Larroux C."/>
            <person name="Putnam N.H."/>
            <person name="Stanke M."/>
            <person name="Adamska M."/>
            <person name="Darling A."/>
            <person name="Degnan S.M."/>
            <person name="Oakley T.H."/>
            <person name="Plachetzki D.C."/>
            <person name="Zhai Y."/>
            <person name="Adamski M."/>
            <person name="Calcino A."/>
            <person name="Cummins S.F."/>
            <person name="Goodstein D.M."/>
            <person name="Harris C."/>
            <person name="Jackson D.J."/>
            <person name="Leys S.P."/>
            <person name="Shu S."/>
            <person name="Woodcroft B.J."/>
            <person name="Vervoort M."/>
            <person name="Kosik K.S."/>
            <person name="Manning G."/>
            <person name="Degnan B.M."/>
            <person name="Rokhsar D.S."/>
        </authorList>
    </citation>
    <scope>NUCLEOTIDE SEQUENCE [LARGE SCALE GENOMIC DNA]</scope>
</reference>
<dbReference type="SUPFAM" id="SSF46689">
    <property type="entry name" value="Homeodomain-like"/>
    <property type="match status" value="1"/>
</dbReference>
<dbReference type="PROSITE" id="PS51294">
    <property type="entry name" value="HTH_MYB"/>
    <property type="match status" value="1"/>
</dbReference>
<dbReference type="SMART" id="SM00717">
    <property type="entry name" value="SANT"/>
    <property type="match status" value="1"/>
</dbReference>
<dbReference type="EnsemblMetazoa" id="XM_019994605.1">
    <property type="protein sequence ID" value="XP_019850164.1"/>
    <property type="gene ID" value="LOC109580963"/>
</dbReference>
<sequence>MTLSESTNGACRPLDEFIAKQVKGKATKEMARKVAYDVSIPHHNRNKKKSTKGRQKSLFFTDEEVSYLRKGVARLGPRWKHILNAYPFQEGRTSTSLKDKYRLIKDRK</sequence>
<dbReference type="Gene3D" id="1.10.10.60">
    <property type="entry name" value="Homeodomain-like"/>
    <property type="match status" value="1"/>
</dbReference>
<keyword evidence="1" id="KW-0539">Nucleus</keyword>
<protein>
    <recommendedName>
        <fullName evidence="2">HTH myb-type domain-containing protein</fullName>
    </recommendedName>
</protein>
<dbReference type="AlphaFoldDB" id="A0AAN0IZG7"/>
<organism evidence="3 4">
    <name type="scientific">Amphimedon queenslandica</name>
    <name type="common">Sponge</name>
    <dbReference type="NCBI Taxonomy" id="400682"/>
    <lineage>
        <taxon>Eukaryota</taxon>
        <taxon>Metazoa</taxon>
        <taxon>Porifera</taxon>
        <taxon>Demospongiae</taxon>
        <taxon>Heteroscleromorpha</taxon>
        <taxon>Haplosclerida</taxon>
        <taxon>Niphatidae</taxon>
        <taxon>Amphimedon</taxon>
    </lineage>
</organism>
<accession>A0AAN0IZG7</accession>